<dbReference type="InterPro" id="IPR011333">
    <property type="entry name" value="SKP1/BTB/POZ_sf"/>
</dbReference>
<dbReference type="PROSITE" id="PS50097">
    <property type="entry name" value="BTB"/>
    <property type="match status" value="1"/>
</dbReference>
<dbReference type="InterPro" id="IPR011705">
    <property type="entry name" value="BACK"/>
</dbReference>
<feature type="compositionally biased region" description="Polar residues" evidence="3">
    <location>
        <begin position="155"/>
        <end position="181"/>
    </location>
</feature>
<dbReference type="InterPro" id="IPR015915">
    <property type="entry name" value="Kelch-typ_b-propeller"/>
</dbReference>
<dbReference type="Gene3D" id="1.25.40.420">
    <property type="match status" value="1"/>
</dbReference>
<evidence type="ECO:0000313" key="5">
    <source>
        <dbReference type="EMBL" id="RNA28092.1"/>
    </source>
</evidence>
<protein>
    <submittedName>
        <fullName evidence="5">Kelch 20</fullName>
    </submittedName>
</protein>
<dbReference type="SMART" id="SM00225">
    <property type="entry name" value="BTB"/>
    <property type="match status" value="1"/>
</dbReference>
<dbReference type="EMBL" id="REGN01002437">
    <property type="protein sequence ID" value="RNA28092.1"/>
    <property type="molecule type" value="Genomic_DNA"/>
</dbReference>
<evidence type="ECO:0000259" key="4">
    <source>
        <dbReference type="PROSITE" id="PS50097"/>
    </source>
</evidence>
<gene>
    <name evidence="5" type="ORF">BpHYR1_017564</name>
</gene>
<name>A0A3M7RX82_BRAPC</name>
<dbReference type="OrthoDB" id="45365at2759"/>
<evidence type="ECO:0000256" key="1">
    <source>
        <dbReference type="ARBA" id="ARBA00022441"/>
    </source>
</evidence>
<accession>A0A3M7RX82</accession>
<dbReference type="Proteomes" id="UP000276133">
    <property type="component" value="Unassembled WGS sequence"/>
</dbReference>
<dbReference type="SMART" id="SM00612">
    <property type="entry name" value="Kelch"/>
    <property type="match status" value="6"/>
</dbReference>
<dbReference type="PANTHER" id="PTHR45632:SF5">
    <property type="entry name" value="KELCH-LIKE PROTEIN 22"/>
    <property type="match status" value="1"/>
</dbReference>
<comment type="caution">
    <text evidence="5">The sequence shown here is derived from an EMBL/GenBank/DDBJ whole genome shotgun (WGS) entry which is preliminary data.</text>
</comment>
<feature type="region of interest" description="Disordered" evidence="3">
    <location>
        <begin position="139"/>
        <end position="181"/>
    </location>
</feature>
<dbReference type="Gene3D" id="2.120.10.80">
    <property type="entry name" value="Kelch-type beta propeller"/>
    <property type="match status" value="2"/>
</dbReference>
<sequence length="821" mass="93292">MKSSSPYDSESDENESSDKPRTSKSLEIPKNLIEKFKKMSEFNEESSETSFQELDSSSRVSVINSLIEDSIIEFARDDNHSETHPELNIVQNSPNQSNSNEIINSKENEISNLGENDSNDNLSIENDDAEIAVSQLHNDSISDQNGADLPFSRLRSANNHSSDSINSTALSTNSINDTDATSSANVSLPLDRFINLNERKRLLQKKESENFNSERNLIKKKSSNCGCFQGLTGIGIQKDSQKFCYIDSKNSVNVLAGLNELRLEKSLCDVVLKVKNEEFYCHKCVLASISCYFRAMFNSNMAESKQSEICLNGLEPDTMSLIVDYAYTSNLKINESNVQALLSSSNLFDIKPLREACCRYMEWKMDDQNCIGIYCFSDTHCCNELKEIAYKYILWNFIGVVKHEEFLGLSAQKLIDIIKSDHLNVPSEDHVYEACIRWLDHLKQERTSIFHTVLEHVRLPQLKPYFLHDKVQNNEYLKQSNECSHLIKEAFDYNFLKDRRNQLQNRRTRSRKFFKHLESLIIICGENDEYVLRTVEAYIPSLESWLGLRNFPFSLTKSGVVTSEETILYIAGGERSDMSATDSFWQYNSILDEWKELQNMLSPRSELGLAIVNGCIYAVGGKDLYGSDLKTVEYYDPSLNIWKDCTEMEEPVANPAVCSLNGLLYVISESFCQSYNPTSNTWSKFKKPQNPRSGSRACGTNGKIYLVGGCNTRTTNTVECYDPVANRWEWCAPMYEARRQPGLAILNNQIFVCGGENSTGEVSNTIEAYDLESNRWNFVTYMRKERSWLSCATLRLENPGANECSSINKNPSINSNSTSIC</sequence>
<evidence type="ECO:0000256" key="2">
    <source>
        <dbReference type="ARBA" id="ARBA00022737"/>
    </source>
</evidence>
<dbReference type="SUPFAM" id="SSF54695">
    <property type="entry name" value="POZ domain"/>
    <property type="match status" value="1"/>
</dbReference>
<dbReference type="SMART" id="SM00875">
    <property type="entry name" value="BACK"/>
    <property type="match status" value="1"/>
</dbReference>
<dbReference type="AlphaFoldDB" id="A0A3M7RX82"/>
<dbReference type="Pfam" id="PF00651">
    <property type="entry name" value="BTB"/>
    <property type="match status" value="1"/>
</dbReference>
<dbReference type="Gene3D" id="3.30.710.10">
    <property type="entry name" value="Potassium Channel Kv1.1, Chain A"/>
    <property type="match status" value="1"/>
</dbReference>
<dbReference type="SUPFAM" id="SSF117281">
    <property type="entry name" value="Kelch motif"/>
    <property type="match status" value="1"/>
</dbReference>
<dbReference type="InterPro" id="IPR006652">
    <property type="entry name" value="Kelch_1"/>
</dbReference>
<keyword evidence="2" id="KW-0677">Repeat</keyword>
<dbReference type="Pfam" id="PF07707">
    <property type="entry name" value="BACK"/>
    <property type="match status" value="1"/>
</dbReference>
<feature type="domain" description="BTB" evidence="4">
    <location>
        <begin position="268"/>
        <end position="335"/>
    </location>
</feature>
<feature type="compositionally biased region" description="Low complexity" evidence="3">
    <location>
        <begin position="88"/>
        <end position="101"/>
    </location>
</feature>
<feature type="region of interest" description="Disordered" evidence="3">
    <location>
        <begin position="1"/>
        <end position="30"/>
    </location>
</feature>
<feature type="region of interest" description="Disordered" evidence="3">
    <location>
        <begin position="82"/>
        <end position="101"/>
    </location>
</feature>
<proteinExistence type="predicted"/>
<dbReference type="FunFam" id="1.25.40.420:FF:000001">
    <property type="entry name" value="Kelch-like family member 12"/>
    <property type="match status" value="1"/>
</dbReference>
<evidence type="ECO:0000256" key="3">
    <source>
        <dbReference type="SAM" id="MobiDB-lite"/>
    </source>
</evidence>
<keyword evidence="1" id="KW-0880">Kelch repeat</keyword>
<evidence type="ECO:0000313" key="6">
    <source>
        <dbReference type="Proteomes" id="UP000276133"/>
    </source>
</evidence>
<dbReference type="STRING" id="10195.A0A3M7RX82"/>
<reference evidence="5 6" key="1">
    <citation type="journal article" date="2018" name="Sci. Rep.">
        <title>Genomic signatures of local adaptation to the degree of environmental predictability in rotifers.</title>
        <authorList>
            <person name="Franch-Gras L."/>
            <person name="Hahn C."/>
            <person name="Garcia-Roger E.M."/>
            <person name="Carmona M.J."/>
            <person name="Serra M."/>
            <person name="Gomez A."/>
        </authorList>
    </citation>
    <scope>NUCLEOTIDE SEQUENCE [LARGE SCALE GENOMIC DNA]</scope>
    <source>
        <strain evidence="5">HYR1</strain>
    </source>
</reference>
<dbReference type="InterPro" id="IPR000210">
    <property type="entry name" value="BTB/POZ_dom"/>
</dbReference>
<keyword evidence="6" id="KW-1185">Reference proteome</keyword>
<dbReference type="Pfam" id="PF01344">
    <property type="entry name" value="Kelch_1"/>
    <property type="match status" value="3"/>
</dbReference>
<dbReference type="PANTHER" id="PTHR45632">
    <property type="entry name" value="LD33804P"/>
    <property type="match status" value="1"/>
</dbReference>
<organism evidence="5 6">
    <name type="scientific">Brachionus plicatilis</name>
    <name type="common">Marine rotifer</name>
    <name type="synonym">Brachionus muelleri</name>
    <dbReference type="NCBI Taxonomy" id="10195"/>
    <lineage>
        <taxon>Eukaryota</taxon>
        <taxon>Metazoa</taxon>
        <taxon>Spiralia</taxon>
        <taxon>Gnathifera</taxon>
        <taxon>Rotifera</taxon>
        <taxon>Eurotatoria</taxon>
        <taxon>Monogononta</taxon>
        <taxon>Pseudotrocha</taxon>
        <taxon>Ploima</taxon>
        <taxon>Brachionidae</taxon>
        <taxon>Brachionus</taxon>
    </lineage>
</organism>